<accession>A0AA91DCP3</accession>
<comment type="caution">
    <text evidence="1">The sequence shown here is derived from an EMBL/GenBank/DDBJ whole genome shotgun (WGS) entry which is preliminary data.</text>
</comment>
<sequence length="62" mass="6821">MAKLDRSFCRILVRLPTDFGVLRTAASRKMLVAERDGAGLRAGGEAEFAARTDSEAYFAVER</sequence>
<proteinExistence type="predicted"/>
<protein>
    <submittedName>
        <fullName evidence="1">Uncharacterized protein</fullName>
    </submittedName>
</protein>
<keyword evidence="2" id="KW-1185">Reference proteome</keyword>
<dbReference type="EMBL" id="LUUL01000077">
    <property type="protein sequence ID" value="OAI25914.1"/>
    <property type="molecule type" value="Genomic_DNA"/>
</dbReference>
<organism evidence="1 2">
    <name type="scientific">Methylomonas koyamae</name>
    <dbReference type="NCBI Taxonomy" id="702114"/>
    <lineage>
        <taxon>Bacteria</taxon>
        <taxon>Pseudomonadati</taxon>
        <taxon>Pseudomonadota</taxon>
        <taxon>Gammaproteobacteria</taxon>
        <taxon>Methylococcales</taxon>
        <taxon>Methylococcaceae</taxon>
        <taxon>Methylomonas</taxon>
    </lineage>
</organism>
<dbReference type="Proteomes" id="UP000077734">
    <property type="component" value="Unassembled WGS sequence"/>
</dbReference>
<gene>
    <name evidence="1" type="ORF">A1356_12730</name>
</gene>
<evidence type="ECO:0000313" key="2">
    <source>
        <dbReference type="Proteomes" id="UP000077734"/>
    </source>
</evidence>
<name>A0AA91DCP3_9GAMM</name>
<dbReference type="AlphaFoldDB" id="A0AA91DCP3"/>
<reference evidence="1 2" key="1">
    <citation type="submission" date="2016-03" db="EMBL/GenBank/DDBJ databases">
        <authorList>
            <person name="Heylen K."/>
            <person name="De Vos P."/>
            <person name="Vekeman B."/>
        </authorList>
    </citation>
    <scope>NUCLEOTIDE SEQUENCE [LARGE SCALE GENOMIC DNA]</scope>
    <source>
        <strain evidence="1 2">R-49807</strain>
    </source>
</reference>
<evidence type="ECO:0000313" key="1">
    <source>
        <dbReference type="EMBL" id="OAI25914.1"/>
    </source>
</evidence>